<gene>
    <name evidence="11" type="ORF">CYLTODRAFT_439920</name>
</gene>
<dbReference type="GO" id="GO:0004674">
    <property type="term" value="F:protein serine/threonine kinase activity"/>
    <property type="evidence" value="ECO:0007669"/>
    <property type="project" value="UniProtKB-KW"/>
</dbReference>
<evidence type="ECO:0000256" key="8">
    <source>
        <dbReference type="RuleBase" id="RU000304"/>
    </source>
</evidence>
<evidence type="ECO:0000256" key="2">
    <source>
        <dbReference type="ARBA" id="ARBA00022553"/>
    </source>
</evidence>
<evidence type="ECO:0000256" key="9">
    <source>
        <dbReference type="SAM" id="MobiDB-lite"/>
    </source>
</evidence>
<dbReference type="InterPro" id="IPR008271">
    <property type="entry name" value="Ser/Thr_kinase_AS"/>
</dbReference>
<keyword evidence="2" id="KW-0597">Phosphoprotein</keyword>
<evidence type="ECO:0000256" key="3">
    <source>
        <dbReference type="ARBA" id="ARBA00022679"/>
    </source>
</evidence>
<accession>A0A0D7BS50</accession>
<dbReference type="EMBL" id="KN880436">
    <property type="protein sequence ID" value="KIY73363.1"/>
    <property type="molecule type" value="Genomic_DNA"/>
</dbReference>
<evidence type="ECO:0000259" key="10">
    <source>
        <dbReference type="PROSITE" id="PS50011"/>
    </source>
</evidence>
<dbReference type="InterPro" id="IPR017441">
    <property type="entry name" value="Protein_kinase_ATP_BS"/>
</dbReference>
<keyword evidence="4 7" id="KW-0547">Nucleotide-binding</keyword>
<dbReference type="STRING" id="1314674.A0A0D7BS50"/>
<feature type="binding site" evidence="7">
    <location>
        <position position="95"/>
    </location>
    <ligand>
        <name>ATP</name>
        <dbReference type="ChEBI" id="CHEBI:30616"/>
    </ligand>
</feature>
<dbReference type="Pfam" id="PF00069">
    <property type="entry name" value="Pkinase"/>
    <property type="match status" value="1"/>
</dbReference>
<feature type="domain" description="Protein kinase" evidence="10">
    <location>
        <begin position="66"/>
        <end position="329"/>
    </location>
</feature>
<dbReference type="PROSITE" id="PS00108">
    <property type="entry name" value="PROTEIN_KINASE_ST"/>
    <property type="match status" value="1"/>
</dbReference>
<feature type="region of interest" description="Disordered" evidence="9">
    <location>
        <begin position="345"/>
        <end position="368"/>
    </location>
</feature>
<sequence>MPYLRLPELIFSRCKDVRPAIVQVQKLGDIQTGMRRVEKAKKAQYSPPPTIEDTVPSSTKYEGQTYHFQNVLGQGAFGTVRRAVIEGSGRLVAVKIINCSMAFIDGIPIADSASSEDNDVWTGDLQREYRALRVVMKVKSPFLTNVEAMFQDQGRVYFVMELYPASLQQHLDARGGPLKIEEIRLMAAELICGLDALHQKGCFHCDIKPDNIMVTETGHIALVDFGIAEVPKKTSILPAAIRGTPEYMAPEIHDEKSYDGAKADIYSAGVVIHEMYVGSKQAFGSGNVVRLDVKGMDRNAAARNLIVGMLAVTPKARLSIVDIQNHEFFVQLDWHTVKTLGYTPGPIPDNDHGKRKAASGMPTPPSFHRVPKRMKAHENLESAAAMPSPVVRLREPKGKRERALKEERRKFVLPVGGANMI</sequence>
<organism evidence="11 12">
    <name type="scientific">Cylindrobasidium torrendii FP15055 ss-10</name>
    <dbReference type="NCBI Taxonomy" id="1314674"/>
    <lineage>
        <taxon>Eukaryota</taxon>
        <taxon>Fungi</taxon>
        <taxon>Dikarya</taxon>
        <taxon>Basidiomycota</taxon>
        <taxon>Agaricomycotina</taxon>
        <taxon>Agaricomycetes</taxon>
        <taxon>Agaricomycetidae</taxon>
        <taxon>Agaricales</taxon>
        <taxon>Marasmiineae</taxon>
        <taxon>Physalacriaceae</taxon>
        <taxon>Cylindrobasidium</taxon>
    </lineage>
</organism>
<evidence type="ECO:0000256" key="4">
    <source>
        <dbReference type="ARBA" id="ARBA00022741"/>
    </source>
</evidence>
<evidence type="ECO:0000256" key="6">
    <source>
        <dbReference type="ARBA" id="ARBA00022840"/>
    </source>
</evidence>
<dbReference type="AlphaFoldDB" id="A0A0D7BS50"/>
<dbReference type="Gene3D" id="1.10.510.10">
    <property type="entry name" value="Transferase(Phosphotransferase) domain 1"/>
    <property type="match status" value="1"/>
</dbReference>
<reference evidence="11 12" key="1">
    <citation type="journal article" date="2015" name="Fungal Genet. Biol.">
        <title>Evolution of novel wood decay mechanisms in Agaricales revealed by the genome sequences of Fistulina hepatica and Cylindrobasidium torrendii.</title>
        <authorList>
            <person name="Floudas D."/>
            <person name="Held B.W."/>
            <person name="Riley R."/>
            <person name="Nagy L.G."/>
            <person name="Koehler G."/>
            <person name="Ransdell A.S."/>
            <person name="Younus H."/>
            <person name="Chow J."/>
            <person name="Chiniquy J."/>
            <person name="Lipzen A."/>
            <person name="Tritt A."/>
            <person name="Sun H."/>
            <person name="Haridas S."/>
            <person name="LaButti K."/>
            <person name="Ohm R.A."/>
            <person name="Kues U."/>
            <person name="Blanchette R.A."/>
            <person name="Grigoriev I.V."/>
            <person name="Minto R.E."/>
            <person name="Hibbett D.S."/>
        </authorList>
    </citation>
    <scope>NUCLEOTIDE SEQUENCE [LARGE SCALE GENOMIC DNA]</scope>
    <source>
        <strain evidence="11 12">FP15055 ss-10</strain>
    </source>
</reference>
<keyword evidence="5 11" id="KW-0418">Kinase</keyword>
<dbReference type="PROSITE" id="PS50011">
    <property type="entry name" value="PROTEIN_KINASE_DOM"/>
    <property type="match status" value="1"/>
</dbReference>
<dbReference type="PANTHER" id="PTHR24351">
    <property type="entry name" value="RIBOSOMAL PROTEIN S6 KINASE"/>
    <property type="match status" value="1"/>
</dbReference>
<dbReference type="SMART" id="SM00220">
    <property type="entry name" value="S_TKc"/>
    <property type="match status" value="1"/>
</dbReference>
<evidence type="ECO:0000256" key="7">
    <source>
        <dbReference type="PROSITE-ProRule" id="PRU10141"/>
    </source>
</evidence>
<keyword evidence="3" id="KW-0808">Transferase</keyword>
<evidence type="ECO:0000256" key="5">
    <source>
        <dbReference type="ARBA" id="ARBA00022777"/>
    </source>
</evidence>
<protein>
    <submittedName>
        <fullName evidence="11">Kinase-like protein</fullName>
    </submittedName>
</protein>
<keyword evidence="1 8" id="KW-0723">Serine/threonine-protein kinase</keyword>
<dbReference type="GO" id="GO:0005524">
    <property type="term" value="F:ATP binding"/>
    <property type="evidence" value="ECO:0007669"/>
    <property type="project" value="UniProtKB-UniRule"/>
</dbReference>
<evidence type="ECO:0000256" key="1">
    <source>
        <dbReference type="ARBA" id="ARBA00022527"/>
    </source>
</evidence>
<dbReference type="PROSITE" id="PS00107">
    <property type="entry name" value="PROTEIN_KINASE_ATP"/>
    <property type="match status" value="1"/>
</dbReference>
<evidence type="ECO:0000313" key="12">
    <source>
        <dbReference type="Proteomes" id="UP000054007"/>
    </source>
</evidence>
<comment type="similarity">
    <text evidence="8">Belongs to the protein kinase superfamily.</text>
</comment>
<dbReference type="SUPFAM" id="SSF56112">
    <property type="entry name" value="Protein kinase-like (PK-like)"/>
    <property type="match status" value="1"/>
</dbReference>
<dbReference type="OrthoDB" id="1668230at2759"/>
<proteinExistence type="inferred from homology"/>
<dbReference type="Proteomes" id="UP000054007">
    <property type="component" value="Unassembled WGS sequence"/>
</dbReference>
<name>A0A0D7BS50_9AGAR</name>
<dbReference type="CDD" id="cd00180">
    <property type="entry name" value="PKc"/>
    <property type="match status" value="1"/>
</dbReference>
<evidence type="ECO:0000313" key="11">
    <source>
        <dbReference type="EMBL" id="KIY73363.1"/>
    </source>
</evidence>
<keyword evidence="12" id="KW-1185">Reference proteome</keyword>
<keyword evidence="6 7" id="KW-0067">ATP-binding</keyword>
<dbReference type="InterPro" id="IPR011009">
    <property type="entry name" value="Kinase-like_dom_sf"/>
</dbReference>
<dbReference type="InterPro" id="IPR000719">
    <property type="entry name" value="Prot_kinase_dom"/>
</dbReference>